<feature type="transmembrane region" description="Helical" evidence="1">
    <location>
        <begin position="45"/>
        <end position="63"/>
    </location>
</feature>
<evidence type="ECO:0000313" key="3">
    <source>
        <dbReference type="Proteomes" id="UP000031189"/>
    </source>
</evidence>
<dbReference type="InterPro" id="IPR021683">
    <property type="entry name" value="DUF3267"/>
</dbReference>
<dbReference type="EMBL" id="JWHR01000151">
    <property type="protein sequence ID" value="KHS55716.1"/>
    <property type="molecule type" value="Genomic_DNA"/>
</dbReference>
<keyword evidence="1" id="KW-0812">Transmembrane</keyword>
<comment type="caution">
    <text evidence="2">The sequence shown here is derived from an EMBL/GenBank/DDBJ whole genome shotgun (WGS) entry which is preliminary data.</text>
</comment>
<protein>
    <recommendedName>
        <fullName evidence="4">Zincin peptidase</fullName>
    </recommendedName>
</protein>
<dbReference type="Pfam" id="PF11667">
    <property type="entry name" value="DUF3267"/>
    <property type="match status" value="1"/>
</dbReference>
<dbReference type="Proteomes" id="UP000031189">
    <property type="component" value="Unassembled WGS sequence"/>
</dbReference>
<proteinExistence type="predicted"/>
<evidence type="ECO:0000313" key="2">
    <source>
        <dbReference type="EMBL" id="KHS55716.1"/>
    </source>
</evidence>
<keyword evidence="1" id="KW-1133">Transmembrane helix</keyword>
<dbReference type="AlphaFoldDB" id="A0A0B3VG64"/>
<organism evidence="2 3">
    <name type="scientific">Terrisporobacter othiniensis</name>
    <dbReference type="NCBI Taxonomy" id="1577792"/>
    <lineage>
        <taxon>Bacteria</taxon>
        <taxon>Bacillati</taxon>
        <taxon>Bacillota</taxon>
        <taxon>Clostridia</taxon>
        <taxon>Peptostreptococcales</taxon>
        <taxon>Peptostreptococcaceae</taxon>
        <taxon>Terrisporobacter</taxon>
    </lineage>
</organism>
<feature type="transmembrane region" description="Helical" evidence="1">
    <location>
        <begin position="162"/>
        <end position="184"/>
    </location>
</feature>
<name>A0A0B3VG64_9FIRM</name>
<feature type="transmembrane region" description="Helical" evidence="1">
    <location>
        <begin position="135"/>
        <end position="156"/>
    </location>
</feature>
<gene>
    <name evidence="2" type="ORF">QX51_17655</name>
</gene>
<dbReference type="STRING" id="1577792.QX51_17655"/>
<reference evidence="2 3" key="1">
    <citation type="submission" date="2014-12" db="EMBL/GenBank/DDBJ databases">
        <title>Draft genome sequence of Terrisporobacter sp. 08-306576, isolated from the blood culture of a bacteremia patient.</title>
        <authorList>
            <person name="Lund L.C."/>
            <person name="Sydenham T.V."/>
            <person name="Hogh S.V."/>
            <person name="Skov M.N."/>
            <person name="Kemp M."/>
            <person name="Justesen U.S."/>
        </authorList>
    </citation>
    <scope>NUCLEOTIDE SEQUENCE [LARGE SCALE GENOMIC DNA]</scope>
    <source>
        <strain evidence="2 3">08-306576</strain>
    </source>
</reference>
<feature type="transmembrane region" description="Helical" evidence="1">
    <location>
        <begin position="78"/>
        <end position="103"/>
    </location>
</feature>
<dbReference type="RefSeq" id="WP_039681221.1">
    <property type="nucleotide sequence ID" value="NZ_JAWGXO010000020.1"/>
</dbReference>
<keyword evidence="1" id="KW-0472">Membrane</keyword>
<evidence type="ECO:0008006" key="4">
    <source>
        <dbReference type="Google" id="ProtNLM"/>
    </source>
</evidence>
<keyword evidence="3" id="KW-1185">Reference proteome</keyword>
<evidence type="ECO:0000256" key="1">
    <source>
        <dbReference type="SAM" id="Phobius"/>
    </source>
</evidence>
<dbReference type="OrthoDB" id="9789112at2"/>
<accession>A0A0B3VG64</accession>
<sequence>MSDTINEKDLKKQEEIKRFESIREEMINKGYKENLGIITVQQANIYSLLTAGPIALICFIIYINKWDSIFFEFTPNTLLLYSFSIIASVVIHEILHGVAWSFFCKGGFKSIVFGVMWKSFTPYCHCKEPLDFNSYLTGGIMPLLILGILVFIISFFTGNSLILIISLINILCAGGDTTICLLLLKYKDGLFIDHPTDCGFVAFTKQ</sequence>